<name>A0A133V2J0_9EURY</name>
<dbReference type="EMBL" id="LHXU01000007">
    <property type="protein sequence ID" value="KXB00649.1"/>
    <property type="molecule type" value="Genomic_DNA"/>
</dbReference>
<organism evidence="2 3">
    <name type="scientific">candidate division MSBL1 archaeon SCGC-AAA259M10</name>
    <dbReference type="NCBI Taxonomy" id="1698270"/>
    <lineage>
        <taxon>Archaea</taxon>
        <taxon>Methanobacteriati</taxon>
        <taxon>Methanobacteriota</taxon>
        <taxon>candidate division MSBL1</taxon>
    </lineage>
</organism>
<evidence type="ECO:0000256" key="1">
    <source>
        <dbReference type="SAM" id="Phobius"/>
    </source>
</evidence>
<feature type="transmembrane region" description="Helical" evidence="1">
    <location>
        <begin position="12"/>
        <end position="35"/>
    </location>
</feature>
<proteinExistence type="predicted"/>
<evidence type="ECO:0000313" key="2">
    <source>
        <dbReference type="EMBL" id="KXB00649.1"/>
    </source>
</evidence>
<protein>
    <submittedName>
        <fullName evidence="2">Uncharacterized protein</fullName>
    </submittedName>
</protein>
<keyword evidence="1" id="KW-0472">Membrane</keyword>
<keyword evidence="1" id="KW-1133">Transmembrane helix</keyword>
<accession>A0A133V2J0</accession>
<dbReference type="Proteomes" id="UP000070341">
    <property type="component" value="Unassembled WGS sequence"/>
</dbReference>
<evidence type="ECO:0000313" key="3">
    <source>
        <dbReference type="Proteomes" id="UP000070341"/>
    </source>
</evidence>
<keyword evidence="3" id="KW-1185">Reference proteome</keyword>
<sequence>MRKVMSEKEFFEYWKNVSLISAVFASVSMWITIYLTATHSYYYKNSAALFPFFFIASTFSSLCVLKWREKNPTLVKTFKWSTGILTLLGFLWFLNILTDMIVY</sequence>
<gene>
    <name evidence="2" type="ORF">AKJ40_00975</name>
</gene>
<keyword evidence="1" id="KW-0812">Transmembrane</keyword>
<reference evidence="2 3" key="1">
    <citation type="journal article" date="2016" name="Sci. Rep.">
        <title>Metabolic traits of an uncultured archaeal lineage -MSBL1- from brine pools of the Red Sea.</title>
        <authorList>
            <person name="Mwirichia R."/>
            <person name="Alam I."/>
            <person name="Rashid M."/>
            <person name="Vinu M."/>
            <person name="Ba-Alawi W."/>
            <person name="Anthony Kamau A."/>
            <person name="Kamanda Ngugi D."/>
            <person name="Goker M."/>
            <person name="Klenk H.P."/>
            <person name="Bajic V."/>
            <person name="Stingl U."/>
        </authorList>
    </citation>
    <scope>NUCLEOTIDE SEQUENCE [LARGE SCALE GENOMIC DNA]</scope>
    <source>
        <strain evidence="2">SCGC-AAA259M10</strain>
    </source>
</reference>
<feature type="transmembrane region" description="Helical" evidence="1">
    <location>
        <begin position="47"/>
        <end position="65"/>
    </location>
</feature>
<feature type="transmembrane region" description="Helical" evidence="1">
    <location>
        <begin position="77"/>
        <end position="97"/>
    </location>
</feature>
<comment type="caution">
    <text evidence="2">The sequence shown here is derived from an EMBL/GenBank/DDBJ whole genome shotgun (WGS) entry which is preliminary data.</text>
</comment>
<dbReference type="AlphaFoldDB" id="A0A133V2J0"/>